<proteinExistence type="predicted"/>
<evidence type="ECO:0000313" key="3">
    <source>
        <dbReference type="Proteomes" id="UP000008207"/>
    </source>
</evidence>
<feature type="domain" description="Glyoxalase-like" evidence="1">
    <location>
        <begin position="4"/>
        <end position="182"/>
    </location>
</feature>
<reference evidence="2 3" key="1">
    <citation type="submission" date="2009-01" db="EMBL/GenBank/DDBJ databases">
        <title>Complete sequence of chromosome of Methylobacterium nodulans ORS 2060.</title>
        <authorList>
            <consortium name="US DOE Joint Genome Institute"/>
            <person name="Lucas S."/>
            <person name="Copeland A."/>
            <person name="Lapidus A."/>
            <person name="Glavina del Rio T."/>
            <person name="Dalin E."/>
            <person name="Tice H."/>
            <person name="Bruce D."/>
            <person name="Goodwin L."/>
            <person name="Pitluck S."/>
            <person name="Sims D."/>
            <person name="Brettin T."/>
            <person name="Detter J.C."/>
            <person name="Han C."/>
            <person name="Larimer F."/>
            <person name="Land M."/>
            <person name="Hauser L."/>
            <person name="Kyrpides N."/>
            <person name="Ivanova N."/>
            <person name="Marx C.J."/>
            <person name="Richardson P."/>
        </authorList>
    </citation>
    <scope>NUCLEOTIDE SEQUENCE [LARGE SCALE GENOMIC DNA]</scope>
    <source>
        <strain evidence="3">LMG 21967 / CNCM I-2342 / ORS 2060</strain>
    </source>
</reference>
<dbReference type="InterPro" id="IPR025870">
    <property type="entry name" value="Glyoxalase-like_dom"/>
</dbReference>
<dbReference type="InterPro" id="IPR029068">
    <property type="entry name" value="Glyas_Bleomycin-R_OHBP_Dase"/>
</dbReference>
<dbReference type="KEGG" id="mno:Mnod_5549"/>
<dbReference type="Gene3D" id="3.10.180.10">
    <property type="entry name" value="2,3-Dihydroxybiphenyl 1,2-Dioxygenase, domain 1"/>
    <property type="match status" value="1"/>
</dbReference>
<accession>B8IP73</accession>
<dbReference type="Proteomes" id="UP000008207">
    <property type="component" value="Chromosome"/>
</dbReference>
<dbReference type="SUPFAM" id="SSF54593">
    <property type="entry name" value="Glyoxalase/Bleomycin resistance protein/Dihydroxybiphenyl dioxygenase"/>
    <property type="match status" value="1"/>
</dbReference>
<dbReference type="RefSeq" id="WP_015931997.1">
    <property type="nucleotide sequence ID" value="NC_011894.1"/>
</dbReference>
<gene>
    <name evidence="2" type="ordered locus">Mnod_5549</name>
</gene>
<protein>
    <recommendedName>
        <fullName evidence="1">Glyoxalase-like domain-containing protein</fullName>
    </recommendedName>
</protein>
<keyword evidence="3" id="KW-1185">Reference proteome</keyword>
<evidence type="ECO:0000313" key="2">
    <source>
        <dbReference type="EMBL" id="ACL60391.1"/>
    </source>
</evidence>
<dbReference type="STRING" id="460265.Mnod_5549"/>
<organism evidence="2 3">
    <name type="scientific">Methylobacterium nodulans (strain LMG 21967 / CNCM I-2342 / ORS 2060)</name>
    <dbReference type="NCBI Taxonomy" id="460265"/>
    <lineage>
        <taxon>Bacteria</taxon>
        <taxon>Pseudomonadati</taxon>
        <taxon>Pseudomonadota</taxon>
        <taxon>Alphaproteobacteria</taxon>
        <taxon>Hyphomicrobiales</taxon>
        <taxon>Methylobacteriaceae</taxon>
        <taxon>Methylobacterium</taxon>
    </lineage>
</organism>
<name>B8IP73_METNO</name>
<dbReference type="eggNOG" id="COG0346">
    <property type="taxonomic scope" value="Bacteria"/>
</dbReference>
<dbReference type="HOGENOM" id="CLU_083550_0_0_5"/>
<dbReference type="Pfam" id="PF13468">
    <property type="entry name" value="Glyoxalase_3"/>
    <property type="match status" value="1"/>
</dbReference>
<evidence type="ECO:0000259" key="1">
    <source>
        <dbReference type="Pfam" id="PF13468"/>
    </source>
</evidence>
<dbReference type="OrthoDB" id="8451710at2"/>
<dbReference type="EMBL" id="CP001349">
    <property type="protein sequence ID" value="ACL60391.1"/>
    <property type="molecule type" value="Genomic_DNA"/>
</dbReference>
<dbReference type="AlphaFoldDB" id="B8IP73"/>
<sequence length="212" mass="22508">MLRLDHLVIVAPSLAEGEAHVRDRLGLPMQAGGRHPEMGTHNLVLRLGDDVYLEVIAVDPEAPAPSGPRWFSLDDAAAVRTAWENGCRLRAWVARTASIEAVLARHGDSLGRSTRVSRGARSWLFSLRPDGALPAGGVAPSVIDWEGQPGPAGGMNDVGARLLSFTVAHPEPDRVAALYARLGIVDPPVVTTGPDLRFSAIVRVAGGDRVLT</sequence>